<name>A0A1X7SVC0_AMPQE</name>
<reference evidence="2" key="1">
    <citation type="submission" date="2017-05" db="UniProtKB">
        <authorList>
            <consortium name="EnsemblMetazoa"/>
        </authorList>
    </citation>
    <scope>IDENTIFICATION</scope>
</reference>
<dbReference type="InParanoid" id="A0A1X7SVC0"/>
<organism evidence="2">
    <name type="scientific">Amphimedon queenslandica</name>
    <name type="common">Sponge</name>
    <dbReference type="NCBI Taxonomy" id="400682"/>
    <lineage>
        <taxon>Eukaryota</taxon>
        <taxon>Metazoa</taxon>
        <taxon>Porifera</taxon>
        <taxon>Demospongiae</taxon>
        <taxon>Heteroscleromorpha</taxon>
        <taxon>Haplosclerida</taxon>
        <taxon>Niphatidae</taxon>
        <taxon>Amphimedon</taxon>
    </lineage>
</organism>
<evidence type="ECO:0000256" key="1">
    <source>
        <dbReference type="SAM" id="MobiDB-lite"/>
    </source>
</evidence>
<dbReference type="AlphaFoldDB" id="A0A1X7SVC0"/>
<sequence>MADEERAECPVCLGHFRVTSSGLIRLHGPRSSRCSGSNKAVSLPATQSPVQKGRTRASSPPLPVRASTTSSGLILPSSLRVSVICRLPKASRRLAAEKLCSLLEEVVAINSSATWKNLLSFAPRFLFSPGRGGKRWSLASQINRQLESHVEPSIDPHNPRSRSLRCSPRSLDRLRGAIAMKMEEGDLRGAIRLASLDATIWQNTRRIPFWINTPLVHLITLRPPPQVSPAL</sequence>
<feature type="region of interest" description="Disordered" evidence="1">
    <location>
        <begin position="29"/>
        <end position="67"/>
    </location>
</feature>
<feature type="compositionally biased region" description="Polar residues" evidence="1">
    <location>
        <begin position="32"/>
        <end position="50"/>
    </location>
</feature>
<protein>
    <submittedName>
        <fullName evidence="2">Uncharacterized protein</fullName>
    </submittedName>
</protein>
<accession>A0A1X7SVC0</accession>
<evidence type="ECO:0000313" key="2">
    <source>
        <dbReference type="EnsemblMetazoa" id="Aqu2.1.05940_001"/>
    </source>
</evidence>
<proteinExistence type="predicted"/>
<dbReference type="EnsemblMetazoa" id="Aqu2.1.05940_001">
    <property type="protein sequence ID" value="Aqu2.1.05940_001"/>
    <property type="gene ID" value="Aqu2.1.05940"/>
</dbReference>